<evidence type="ECO:0000259" key="1">
    <source>
        <dbReference type="PROSITE" id="PS50280"/>
    </source>
</evidence>
<dbReference type="InterPro" id="IPR001214">
    <property type="entry name" value="SET_dom"/>
</dbReference>
<comment type="caution">
    <text evidence="2">The sequence shown here is derived from an EMBL/GenBank/DDBJ whole genome shotgun (WGS) entry which is preliminary data.</text>
</comment>
<accession>A0A2S4UNR9</accession>
<proteinExistence type="predicted"/>
<keyword evidence="3" id="KW-1185">Reference proteome</keyword>
<dbReference type="Pfam" id="PF00856">
    <property type="entry name" value="SET"/>
    <property type="match status" value="1"/>
</dbReference>
<reference evidence="2" key="1">
    <citation type="submission" date="2017-12" db="EMBL/GenBank/DDBJ databases">
        <title>Gene loss provides genomic basis for host adaptation in cereal stripe rust fungi.</title>
        <authorList>
            <person name="Xia C."/>
        </authorList>
    </citation>
    <scope>NUCLEOTIDE SEQUENCE [LARGE SCALE GENOMIC DNA]</scope>
    <source>
        <strain evidence="2">93-210</strain>
    </source>
</reference>
<name>A0A2S4UNR9_9BASI</name>
<dbReference type="SUPFAM" id="SSF82199">
    <property type="entry name" value="SET domain"/>
    <property type="match status" value="1"/>
</dbReference>
<sequence>NGDRSQAPWQTIFSYPTTHGASASGPINSEGITSIMLATTFLVSFGIVAPSLGISDLSFSSLLLSPLSHNPFGPSTSANVSSINSCPGAIHHSQPSVNSSASDSLVYKYDKVAPAGPGVPFGHGFFQHSCHPDPEIEEDESFCIFLNPSINQGSGMVVVAKPTTFNESLESQLHLSTHPEKNDAFNVVEMPHKGGMGAIASRRLESGELVINSRATLLVSVEEATYDRPDWFHIRKLAADLLPLETRGGLARLFGTGDSEEDWISSAIDMNSFEISLGKDSDVPFFAVFLTPSRLNHDCRPNTAFHVDSESLEIHMHALRVISPGEEMTISYRDMTQTREKRQADIAHYGFQCTCAHCRMNDAQASESDRRLTRLEELSNKLVDWNEAANQVMLDEAEELLELYLLERLDNNIADGYTVAAVTYNSFGLTTRARRYATKALATGLTNFGANWEEFEPLRQLAESPEEHWSHQARMFE</sequence>
<gene>
    <name evidence="2" type="ORF">PSTT_14083</name>
</gene>
<dbReference type="PANTHER" id="PTHR47332:SF6">
    <property type="entry name" value="SET DOMAIN-CONTAINING PROTEIN"/>
    <property type="match status" value="1"/>
</dbReference>
<dbReference type="VEuPathDB" id="FungiDB:PSTT_14083"/>
<dbReference type="InterPro" id="IPR046341">
    <property type="entry name" value="SET_dom_sf"/>
</dbReference>
<feature type="domain" description="SET" evidence="1">
    <location>
        <begin position="171"/>
        <end position="333"/>
    </location>
</feature>
<dbReference type="EMBL" id="PKSL01000212">
    <property type="protein sequence ID" value="POV98962.1"/>
    <property type="molecule type" value="Genomic_DNA"/>
</dbReference>
<dbReference type="AlphaFoldDB" id="A0A2S4UNR9"/>
<protein>
    <recommendedName>
        <fullName evidence="1">SET domain-containing protein</fullName>
    </recommendedName>
</protein>
<dbReference type="VEuPathDB" id="FungiDB:PSHT_14306"/>
<dbReference type="Proteomes" id="UP000239156">
    <property type="component" value="Unassembled WGS sequence"/>
</dbReference>
<dbReference type="PROSITE" id="PS50280">
    <property type="entry name" value="SET"/>
    <property type="match status" value="1"/>
</dbReference>
<evidence type="ECO:0000313" key="2">
    <source>
        <dbReference type="EMBL" id="POV98962.1"/>
    </source>
</evidence>
<feature type="non-terminal residue" evidence="2">
    <location>
        <position position="1"/>
    </location>
</feature>
<dbReference type="PANTHER" id="PTHR47332">
    <property type="entry name" value="SET DOMAIN-CONTAINING PROTEIN 5"/>
    <property type="match status" value="1"/>
</dbReference>
<dbReference type="Gene3D" id="2.170.270.10">
    <property type="entry name" value="SET domain"/>
    <property type="match status" value="1"/>
</dbReference>
<evidence type="ECO:0000313" key="3">
    <source>
        <dbReference type="Proteomes" id="UP000239156"/>
    </source>
</evidence>
<organism evidence="2 3">
    <name type="scientific">Puccinia striiformis</name>
    <dbReference type="NCBI Taxonomy" id="27350"/>
    <lineage>
        <taxon>Eukaryota</taxon>
        <taxon>Fungi</taxon>
        <taxon>Dikarya</taxon>
        <taxon>Basidiomycota</taxon>
        <taxon>Pucciniomycotina</taxon>
        <taxon>Pucciniomycetes</taxon>
        <taxon>Pucciniales</taxon>
        <taxon>Pucciniaceae</taxon>
        <taxon>Puccinia</taxon>
    </lineage>
</organism>
<feature type="non-terminal residue" evidence="2">
    <location>
        <position position="477"/>
    </location>
</feature>
<dbReference type="CDD" id="cd20071">
    <property type="entry name" value="SET_SMYD"/>
    <property type="match status" value="1"/>
</dbReference>
<dbReference type="InterPro" id="IPR053185">
    <property type="entry name" value="SET_domain_protein"/>
</dbReference>